<proteinExistence type="predicted"/>
<organism evidence="2 3">
    <name type="scientific">Dethiosulfatarculus sandiegensis</name>
    <dbReference type="NCBI Taxonomy" id="1429043"/>
    <lineage>
        <taxon>Bacteria</taxon>
        <taxon>Pseudomonadati</taxon>
        <taxon>Thermodesulfobacteriota</taxon>
        <taxon>Desulfarculia</taxon>
        <taxon>Desulfarculales</taxon>
        <taxon>Desulfarculaceae</taxon>
        <taxon>Dethiosulfatarculus</taxon>
    </lineage>
</organism>
<dbReference type="GO" id="GO:0016787">
    <property type="term" value="F:hydrolase activity"/>
    <property type="evidence" value="ECO:0007669"/>
    <property type="project" value="UniProtKB-KW"/>
</dbReference>
<dbReference type="InParanoid" id="A0A0D2JZ86"/>
<comment type="caution">
    <text evidence="2">The sequence shown here is derived from an EMBL/GenBank/DDBJ whole genome shotgun (WGS) entry which is preliminary data.</text>
</comment>
<gene>
    <name evidence="2" type="ORF">X474_06860</name>
</gene>
<evidence type="ECO:0000313" key="3">
    <source>
        <dbReference type="Proteomes" id="UP000032233"/>
    </source>
</evidence>
<keyword evidence="3" id="KW-1185">Reference proteome</keyword>
<keyword evidence="1" id="KW-0378">Hydrolase</keyword>
<dbReference type="STRING" id="1429043.X474_06860"/>
<reference evidence="2 3" key="1">
    <citation type="submission" date="2013-11" db="EMBL/GenBank/DDBJ databases">
        <title>Metagenomic analysis of a methanogenic consortium involved in long chain n-alkane degradation.</title>
        <authorList>
            <person name="Davidova I.A."/>
            <person name="Callaghan A.V."/>
            <person name="Wawrik B."/>
            <person name="Pruitt S."/>
            <person name="Marks C."/>
            <person name="Duncan K.E."/>
            <person name="Suflita J.M."/>
        </authorList>
    </citation>
    <scope>NUCLEOTIDE SEQUENCE [LARGE SCALE GENOMIC DNA]</scope>
    <source>
        <strain evidence="2 3">SPR</strain>
    </source>
</reference>
<dbReference type="AlphaFoldDB" id="A0A0D2JZ86"/>
<dbReference type="SUPFAM" id="SSF53474">
    <property type="entry name" value="alpha/beta-Hydrolases"/>
    <property type="match status" value="1"/>
</dbReference>
<dbReference type="InterPro" id="IPR010520">
    <property type="entry name" value="FrsA-like"/>
</dbReference>
<accession>A0A0D2JZ86</accession>
<dbReference type="Pfam" id="PF06500">
    <property type="entry name" value="FrsA-like"/>
    <property type="match status" value="1"/>
</dbReference>
<dbReference type="InterPro" id="IPR029058">
    <property type="entry name" value="AB_hydrolase_fold"/>
</dbReference>
<dbReference type="PATRIC" id="fig|1429043.3.peg.1455"/>
<protein>
    <recommendedName>
        <fullName evidence="4">Alpha/beta hydrolase</fullName>
    </recommendedName>
</protein>
<evidence type="ECO:0000313" key="2">
    <source>
        <dbReference type="EMBL" id="KIX14860.1"/>
    </source>
</evidence>
<dbReference type="EMBL" id="AZAC01000008">
    <property type="protein sequence ID" value="KIX14860.1"/>
    <property type="molecule type" value="Genomic_DNA"/>
</dbReference>
<dbReference type="Proteomes" id="UP000032233">
    <property type="component" value="Unassembled WGS sequence"/>
</dbReference>
<dbReference type="Gene3D" id="3.40.50.1820">
    <property type="entry name" value="alpha/beta hydrolase"/>
    <property type="match status" value="1"/>
</dbReference>
<sequence length="426" mass="47353">MPLSVKASFTILVIGMFLLCPFGGTPFLQAAEKSGEFDAHASSYRYFFQDEDMDFHFGNLVLGASVNRGCSVGEAFYAASKIKDGDAKTWHKAWFDLAELVQARGERALAKGHDISARSQFLRAAYYYRISSLAMNPMDSRFLERGQKCRRLMKKLGPLFDPPLEYIEIPFEDTVIPGYFRAANHDGSSAKTLIMIGGGETYIEDLYFYLARQAYERGCNFLTVDLPGQGLMPVEGKVFRTDTYIPMKSVVDYALSRPETDPDGIAAYGISGGGLFVPQAAMHDKRIKAIAMNSAVTDAYTLFKTMPAVTADEKEMNSWTSFHRGIVEAICLRYGVEKPADLAKANQGNTFDPEKIDAPALIIVGQGEYQSKAVQEQQKYALDNFPNPKKKMVVTPTAEGATNHCVMENRDLVGQVLFDWLDEVLE</sequence>
<dbReference type="PANTHER" id="PTHR22946">
    <property type="entry name" value="DIENELACTONE HYDROLASE DOMAIN-CONTAINING PROTEIN-RELATED"/>
    <property type="match status" value="1"/>
</dbReference>
<dbReference type="RefSeq" id="WP_197281994.1">
    <property type="nucleotide sequence ID" value="NZ_AZAC01000008.1"/>
</dbReference>
<dbReference type="InterPro" id="IPR050261">
    <property type="entry name" value="FrsA_esterase"/>
</dbReference>
<evidence type="ECO:0000256" key="1">
    <source>
        <dbReference type="ARBA" id="ARBA00022801"/>
    </source>
</evidence>
<dbReference type="PANTHER" id="PTHR22946:SF12">
    <property type="entry name" value="CONIDIAL PIGMENT BIOSYNTHESIS PROTEIN AYG1 (AFU_ORTHOLOGUE AFUA_2G17550)"/>
    <property type="match status" value="1"/>
</dbReference>
<evidence type="ECO:0008006" key="4">
    <source>
        <dbReference type="Google" id="ProtNLM"/>
    </source>
</evidence>
<dbReference type="Gene3D" id="1.20.1440.110">
    <property type="entry name" value="acylaminoacyl peptidase"/>
    <property type="match status" value="1"/>
</dbReference>
<name>A0A0D2JZ86_9BACT</name>